<feature type="chain" id="PRO_5012882427" description="Lipocalin-like domain-containing protein" evidence="1">
    <location>
        <begin position="27"/>
        <end position="139"/>
    </location>
</feature>
<protein>
    <recommendedName>
        <fullName evidence="4">Lipocalin-like domain-containing protein</fullName>
    </recommendedName>
</protein>
<dbReference type="EMBL" id="FPJE01000011">
    <property type="protein sequence ID" value="SFW54025.1"/>
    <property type="molecule type" value="Genomic_DNA"/>
</dbReference>
<dbReference type="PROSITE" id="PS51257">
    <property type="entry name" value="PROKAR_LIPOPROTEIN"/>
    <property type="match status" value="1"/>
</dbReference>
<gene>
    <name evidence="2" type="ORF">SAMN02927921_02192</name>
</gene>
<organism evidence="2 3">
    <name type="scientific">Sinomicrobium oceani</name>
    <dbReference type="NCBI Taxonomy" id="1150368"/>
    <lineage>
        <taxon>Bacteria</taxon>
        <taxon>Pseudomonadati</taxon>
        <taxon>Bacteroidota</taxon>
        <taxon>Flavobacteriia</taxon>
        <taxon>Flavobacteriales</taxon>
        <taxon>Flavobacteriaceae</taxon>
        <taxon>Sinomicrobium</taxon>
    </lineage>
</organism>
<keyword evidence="3" id="KW-1185">Reference proteome</keyword>
<evidence type="ECO:0008006" key="4">
    <source>
        <dbReference type="Google" id="ProtNLM"/>
    </source>
</evidence>
<proteinExistence type="predicted"/>
<dbReference type="Proteomes" id="UP000182248">
    <property type="component" value="Unassembled WGS sequence"/>
</dbReference>
<name>A0A1K1Q2W2_9FLAO</name>
<feature type="signal peptide" evidence="1">
    <location>
        <begin position="1"/>
        <end position="26"/>
    </location>
</feature>
<evidence type="ECO:0000313" key="2">
    <source>
        <dbReference type="EMBL" id="SFW54025.1"/>
    </source>
</evidence>
<keyword evidence="1" id="KW-0732">Signal</keyword>
<dbReference type="AlphaFoldDB" id="A0A1K1Q2W2"/>
<evidence type="ECO:0000256" key="1">
    <source>
        <dbReference type="SAM" id="SignalP"/>
    </source>
</evidence>
<sequence>MMFKQSKTTMKTVLAVFLLVSVLGCGEDTDSTQDGSVTGRWKMTRQYISPGDDTIRWTSVKDGDIYEFRADSTFVSNGTDCQEGRYAVQGDSLRLDFQCDFDTEPHLMRFYFEGSDLVLSPLSPTMCIEACLYRYEKID</sequence>
<reference evidence="2 3" key="1">
    <citation type="submission" date="2016-11" db="EMBL/GenBank/DDBJ databases">
        <authorList>
            <person name="Jaros S."/>
            <person name="Januszkiewicz K."/>
            <person name="Wedrychowicz H."/>
        </authorList>
    </citation>
    <scope>NUCLEOTIDE SEQUENCE [LARGE SCALE GENOMIC DNA]</scope>
    <source>
        <strain evidence="2 3">CGMCC 1.12145</strain>
    </source>
</reference>
<accession>A0A1K1Q2W2</accession>
<evidence type="ECO:0000313" key="3">
    <source>
        <dbReference type="Proteomes" id="UP000182248"/>
    </source>
</evidence>